<gene>
    <name evidence="2" type="ordered locus">Marme_0936</name>
</gene>
<feature type="transmembrane region" description="Helical" evidence="1">
    <location>
        <begin position="200"/>
        <end position="223"/>
    </location>
</feature>
<dbReference type="RefSeq" id="WP_013660116.1">
    <property type="nucleotide sequence ID" value="NC_015276.1"/>
</dbReference>
<protein>
    <recommendedName>
        <fullName evidence="4">DUF3100 domain-containing protein</fullName>
    </recommendedName>
</protein>
<organism evidence="2 3">
    <name type="scientific">Marinomonas mediterranea (strain ATCC 700492 / JCM 21426 / NBRC 103028 / MMB-1)</name>
    <dbReference type="NCBI Taxonomy" id="717774"/>
    <lineage>
        <taxon>Bacteria</taxon>
        <taxon>Pseudomonadati</taxon>
        <taxon>Pseudomonadota</taxon>
        <taxon>Gammaproteobacteria</taxon>
        <taxon>Oceanospirillales</taxon>
        <taxon>Oceanospirillaceae</taxon>
        <taxon>Marinomonas</taxon>
    </lineage>
</organism>
<dbReference type="AlphaFoldDB" id="F2K3W2"/>
<keyword evidence="1" id="KW-0472">Membrane</keyword>
<feature type="transmembrane region" description="Helical" evidence="1">
    <location>
        <begin position="114"/>
        <end position="131"/>
    </location>
</feature>
<evidence type="ECO:0000313" key="2">
    <source>
        <dbReference type="EMBL" id="ADZ90211.1"/>
    </source>
</evidence>
<keyword evidence="1" id="KW-0812">Transmembrane</keyword>
<dbReference type="Proteomes" id="UP000001062">
    <property type="component" value="Chromosome"/>
</dbReference>
<accession>F2K3W2</accession>
<feature type="transmembrane region" description="Helical" evidence="1">
    <location>
        <begin position="41"/>
        <end position="61"/>
    </location>
</feature>
<feature type="transmembrane region" description="Helical" evidence="1">
    <location>
        <begin position="243"/>
        <end position="261"/>
    </location>
</feature>
<dbReference type="Pfam" id="PF11299">
    <property type="entry name" value="DUF3100"/>
    <property type="match status" value="1"/>
</dbReference>
<dbReference type="EMBL" id="CP002583">
    <property type="protein sequence ID" value="ADZ90211.1"/>
    <property type="molecule type" value="Genomic_DNA"/>
</dbReference>
<sequence length="289" mass="30678">MNAQSPISLLLNWRLHLIVILFSAIAEWIGIQSIPIANAKLLFLPLFYSFIFCLFLNPNIIGSAQKVINKKNAAIAAPIISIAILPFIAKFGTLIGPAIPKIMDAGAAMVLQELGNLGTMLIAMPIAVLVFKMGREAIGATYSIAREPNIALISDRYGLKSSEGIGVMGVYVMGTLFGTLYFALLAGFLASTGWIDIRALAMACGVGSGSMTAACSGSLAASIPDMKEEILAFAGASNLLTNATGLYIAIFVALPFAEWFYKKLSSQQTRALDTQSKADQSSDEVSKNA</sequence>
<keyword evidence="3" id="KW-1185">Reference proteome</keyword>
<proteinExistence type="predicted"/>
<dbReference type="HOGENOM" id="CLU_072807_0_0_6"/>
<dbReference type="STRING" id="717774.Marme_0936"/>
<name>F2K3W2_MARM1</name>
<dbReference type="eggNOG" id="ENOG502Z7NA">
    <property type="taxonomic scope" value="Bacteria"/>
</dbReference>
<dbReference type="InterPro" id="IPR021450">
    <property type="entry name" value="DUF3100"/>
</dbReference>
<reference evidence="2 3" key="1">
    <citation type="journal article" date="2012" name="Stand. Genomic Sci.">
        <title>Complete genome sequence of the melanogenic marine bacterium Marinomonas mediterranea type strain (MMB-1(T)).</title>
        <authorList>
            <person name="Lucas-Elio P."/>
            <person name="Goodwin L."/>
            <person name="Woyke T."/>
            <person name="Pitluck S."/>
            <person name="Nolan M."/>
            <person name="Kyrpides N.C."/>
            <person name="Detter J.C."/>
            <person name="Copeland A."/>
            <person name="Teshima H."/>
            <person name="Bruce D."/>
            <person name="Detter C."/>
            <person name="Tapia R."/>
            <person name="Han S."/>
            <person name="Land M.L."/>
            <person name="Ivanova N."/>
            <person name="Mikhailova N."/>
            <person name="Johnston A.W."/>
            <person name="Sanchez-Amat A."/>
        </authorList>
    </citation>
    <scope>NUCLEOTIDE SEQUENCE [LARGE SCALE GENOMIC DNA]</scope>
    <source>
        <strain evidence="3">ATCC 700492 / JCM 21426 / NBRC 103028 / MMB-1</strain>
    </source>
</reference>
<keyword evidence="1" id="KW-1133">Transmembrane helix</keyword>
<dbReference type="PATRIC" id="fig|717774.3.peg.978"/>
<evidence type="ECO:0000256" key="1">
    <source>
        <dbReference type="SAM" id="Phobius"/>
    </source>
</evidence>
<evidence type="ECO:0000313" key="3">
    <source>
        <dbReference type="Proteomes" id="UP000001062"/>
    </source>
</evidence>
<dbReference type="KEGG" id="mme:Marme_0936"/>
<dbReference type="OrthoDB" id="5451070at2"/>
<feature type="transmembrane region" description="Helical" evidence="1">
    <location>
        <begin position="73"/>
        <end position="93"/>
    </location>
</feature>
<feature type="transmembrane region" description="Helical" evidence="1">
    <location>
        <begin position="12"/>
        <end position="29"/>
    </location>
</feature>
<feature type="transmembrane region" description="Helical" evidence="1">
    <location>
        <begin position="165"/>
        <end position="188"/>
    </location>
</feature>
<evidence type="ECO:0008006" key="4">
    <source>
        <dbReference type="Google" id="ProtNLM"/>
    </source>
</evidence>